<organism evidence="1 2">
    <name type="scientific">Caldisphaera lagunensis (strain DSM 15908 / JCM 11604 / ANMR 0165 / IC-154)</name>
    <dbReference type="NCBI Taxonomy" id="1056495"/>
    <lineage>
        <taxon>Archaea</taxon>
        <taxon>Thermoproteota</taxon>
        <taxon>Thermoprotei</taxon>
        <taxon>Acidilobales</taxon>
        <taxon>Caldisphaeraceae</taxon>
        <taxon>Caldisphaera</taxon>
    </lineage>
</organism>
<dbReference type="Pfam" id="PF09958">
    <property type="entry name" value="DUF2192"/>
    <property type="match status" value="1"/>
</dbReference>
<gene>
    <name evidence="1" type="ordered locus">Calag_1131</name>
</gene>
<evidence type="ECO:0000313" key="1">
    <source>
        <dbReference type="EMBL" id="AFZ70853.1"/>
    </source>
</evidence>
<dbReference type="HOGENOM" id="CLU_093718_0_0_2"/>
<sequence>MEKEGKDLKKRKSILMDLWNDLITIWESNPKKVTREYVIERLKNEYNKEKISPIKGATDPKDLYDKEMTSLYVLGKYGMGLEIQYPELFDLVFAQEIKMDQINEILLSDNLDGGKDKILAIIGGINGNTIAKIMRLGVTKEYFGFIDQRSVVKLADSLKKLFPNQENEVNKYMKFYAAFKISKAIDDGTVRNRIMKEALRQALAIELNIDKKNMPRDNYIMKVASGSFNIPKKVIRQIFPYNKSKKLNKNENKSN</sequence>
<dbReference type="KEGG" id="clg:Calag_1131"/>
<dbReference type="Proteomes" id="UP000010469">
    <property type="component" value="Chromosome"/>
</dbReference>
<dbReference type="eggNOG" id="arCOG04166">
    <property type="taxonomic scope" value="Archaea"/>
</dbReference>
<name>L0AAB9_CALLD</name>
<proteinExistence type="predicted"/>
<dbReference type="OrthoDB" id="30879at2157"/>
<dbReference type="InParanoid" id="L0AAB9"/>
<dbReference type="AlphaFoldDB" id="L0AAB9"/>
<dbReference type="STRING" id="1056495.Calag_1131"/>
<dbReference type="GeneID" id="14212391"/>
<evidence type="ECO:0000313" key="2">
    <source>
        <dbReference type="Proteomes" id="UP000010469"/>
    </source>
</evidence>
<dbReference type="EMBL" id="CP003378">
    <property type="protein sequence ID" value="AFZ70853.1"/>
    <property type="molecule type" value="Genomic_DNA"/>
</dbReference>
<dbReference type="InterPro" id="IPR018693">
    <property type="entry name" value="DUF2192"/>
</dbReference>
<reference evidence="2" key="1">
    <citation type="submission" date="2012-03" db="EMBL/GenBank/DDBJ databases">
        <title>Complete genome of Caldisphaera lagunensis DSM 15908.</title>
        <authorList>
            <person name="Lucas S."/>
            <person name="Copeland A."/>
            <person name="Lapidus A."/>
            <person name="Glavina del Rio T."/>
            <person name="Dalin E."/>
            <person name="Tice H."/>
            <person name="Bruce D."/>
            <person name="Goodwin L."/>
            <person name="Pitluck S."/>
            <person name="Peters L."/>
            <person name="Mikhailova N."/>
            <person name="Teshima H."/>
            <person name="Kyrpides N."/>
            <person name="Mavromatis K."/>
            <person name="Ivanova N."/>
            <person name="Brettin T."/>
            <person name="Detter J.C."/>
            <person name="Han C."/>
            <person name="Larimer F."/>
            <person name="Land M."/>
            <person name="Hauser L."/>
            <person name="Markowitz V."/>
            <person name="Cheng J.-F."/>
            <person name="Hugenholtz P."/>
            <person name="Woyke T."/>
            <person name="Wu D."/>
            <person name="Spring S."/>
            <person name="Schroeder M."/>
            <person name="Brambilla E."/>
            <person name="Klenk H.-P."/>
            <person name="Eisen J.A."/>
        </authorList>
    </citation>
    <scope>NUCLEOTIDE SEQUENCE [LARGE SCALE GENOMIC DNA]</scope>
    <source>
        <strain evidence="2">DSM 15908 / JCM 11604 / IC-154</strain>
    </source>
</reference>
<dbReference type="RefSeq" id="WP_015232750.1">
    <property type="nucleotide sequence ID" value="NC_019791.1"/>
</dbReference>
<accession>L0AAB9</accession>
<keyword evidence="2" id="KW-1185">Reference proteome</keyword>
<protein>
    <recommendedName>
        <fullName evidence="3">DUF2192 domain-containing protein</fullName>
    </recommendedName>
</protein>
<evidence type="ECO:0008006" key="3">
    <source>
        <dbReference type="Google" id="ProtNLM"/>
    </source>
</evidence>